<evidence type="ECO:0000313" key="3">
    <source>
        <dbReference type="EMBL" id="GAA0920184.1"/>
    </source>
</evidence>
<name>A0ABN1NZI8_9ACTN</name>
<comment type="caution">
    <text evidence="3">The sequence shown here is derived from an EMBL/GenBank/DDBJ whole genome shotgun (WGS) entry which is preliminary data.</text>
</comment>
<proteinExistence type="predicted"/>
<evidence type="ECO:0000256" key="2">
    <source>
        <dbReference type="SAM" id="Phobius"/>
    </source>
</evidence>
<feature type="compositionally biased region" description="Gly residues" evidence="1">
    <location>
        <begin position="54"/>
        <end position="69"/>
    </location>
</feature>
<sequence length="165" mass="17975">MTTAAETVLEPTERVRARKKLSDAALTTLEPTERVRAQKGRYTTTRSGHVSTKSGGGGTGEAHPDGGGIHLRTHTFHLPVPIPYISLKKMPARLEDLPARLEDLPARLEQVPARLEQVPTRDLVFYGGLGALAVVGALDWPVALAVGGATWLVRSRQKDKQKEKR</sequence>
<protein>
    <submittedName>
        <fullName evidence="3">Uncharacterized protein</fullName>
    </submittedName>
</protein>
<keyword evidence="2" id="KW-0812">Transmembrane</keyword>
<accession>A0ABN1NZI8</accession>
<dbReference type="Proteomes" id="UP001501005">
    <property type="component" value="Unassembled WGS sequence"/>
</dbReference>
<keyword evidence="4" id="KW-1185">Reference proteome</keyword>
<keyword evidence="2" id="KW-0472">Membrane</keyword>
<organism evidence="3 4">
    <name type="scientific">Streptomyces thermoalcalitolerans</name>
    <dbReference type="NCBI Taxonomy" id="65605"/>
    <lineage>
        <taxon>Bacteria</taxon>
        <taxon>Bacillati</taxon>
        <taxon>Actinomycetota</taxon>
        <taxon>Actinomycetes</taxon>
        <taxon>Kitasatosporales</taxon>
        <taxon>Streptomycetaceae</taxon>
        <taxon>Streptomyces</taxon>
    </lineage>
</organism>
<evidence type="ECO:0000313" key="4">
    <source>
        <dbReference type="Proteomes" id="UP001501005"/>
    </source>
</evidence>
<feature type="transmembrane region" description="Helical" evidence="2">
    <location>
        <begin position="123"/>
        <end position="153"/>
    </location>
</feature>
<reference evidence="3 4" key="1">
    <citation type="journal article" date="2019" name="Int. J. Syst. Evol. Microbiol.">
        <title>The Global Catalogue of Microorganisms (GCM) 10K type strain sequencing project: providing services to taxonomists for standard genome sequencing and annotation.</title>
        <authorList>
            <consortium name="The Broad Institute Genomics Platform"/>
            <consortium name="The Broad Institute Genome Sequencing Center for Infectious Disease"/>
            <person name="Wu L."/>
            <person name="Ma J."/>
        </authorList>
    </citation>
    <scope>NUCLEOTIDE SEQUENCE [LARGE SCALE GENOMIC DNA]</scope>
    <source>
        <strain evidence="3 4">JCM 10673</strain>
    </source>
</reference>
<feature type="region of interest" description="Disordered" evidence="1">
    <location>
        <begin position="19"/>
        <end position="72"/>
    </location>
</feature>
<feature type="compositionally biased region" description="Polar residues" evidence="1">
    <location>
        <begin position="41"/>
        <end position="53"/>
    </location>
</feature>
<gene>
    <name evidence="3" type="ORF">GCM10009549_38620</name>
</gene>
<keyword evidence="2" id="KW-1133">Transmembrane helix</keyword>
<dbReference type="RefSeq" id="WP_344051420.1">
    <property type="nucleotide sequence ID" value="NZ_BAAAHG010000034.1"/>
</dbReference>
<dbReference type="EMBL" id="BAAAHG010000034">
    <property type="protein sequence ID" value="GAA0920184.1"/>
    <property type="molecule type" value="Genomic_DNA"/>
</dbReference>
<evidence type="ECO:0000256" key="1">
    <source>
        <dbReference type="SAM" id="MobiDB-lite"/>
    </source>
</evidence>